<feature type="region of interest" description="Disordered" evidence="1">
    <location>
        <begin position="1"/>
        <end position="86"/>
    </location>
</feature>
<dbReference type="InterPro" id="IPR000837">
    <property type="entry name" value="AP-1"/>
</dbReference>
<dbReference type="SUPFAM" id="SSF57959">
    <property type="entry name" value="Leucine zipper domain"/>
    <property type="match status" value="1"/>
</dbReference>
<proteinExistence type="predicted"/>
<dbReference type="GO" id="GO:0000978">
    <property type="term" value="F:RNA polymerase II cis-regulatory region sequence-specific DNA binding"/>
    <property type="evidence" value="ECO:0007669"/>
    <property type="project" value="TreeGrafter"/>
</dbReference>
<organism evidence="3 4">
    <name type="scientific">Scleropages formosus</name>
    <name type="common">Asian bonytongue</name>
    <name type="synonym">Osteoglossum formosum</name>
    <dbReference type="NCBI Taxonomy" id="113540"/>
    <lineage>
        <taxon>Eukaryota</taxon>
        <taxon>Metazoa</taxon>
        <taxon>Chordata</taxon>
        <taxon>Craniata</taxon>
        <taxon>Vertebrata</taxon>
        <taxon>Euteleostomi</taxon>
        <taxon>Actinopterygii</taxon>
        <taxon>Neopterygii</taxon>
        <taxon>Teleostei</taxon>
        <taxon>Osteoglossocephala</taxon>
        <taxon>Osteoglossomorpha</taxon>
        <taxon>Osteoglossiformes</taxon>
        <taxon>Osteoglossidae</taxon>
        <taxon>Scleropages</taxon>
    </lineage>
</organism>
<evidence type="ECO:0000313" key="4">
    <source>
        <dbReference type="Proteomes" id="UP000034805"/>
    </source>
</evidence>
<dbReference type="InterPro" id="IPR046347">
    <property type="entry name" value="bZIP_sf"/>
</dbReference>
<dbReference type="EMBL" id="JARO02005504">
    <property type="protein sequence ID" value="KPP66688.1"/>
    <property type="molecule type" value="Genomic_DNA"/>
</dbReference>
<dbReference type="GO" id="GO:0000981">
    <property type="term" value="F:DNA-binding transcription factor activity, RNA polymerase II-specific"/>
    <property type="evidence" value="ECO:0007669"/>
    <property type="project" value="TreeGrafter"/>
</dbReference>
<dbReference type="GO" id="GO:0005634">
    <property type="term" value="C:nucleus"/>
    <property type="evidence" value="ECO:0007669"/>
    <property type="project" value="TreeGrafter"/>
</dbReference>
<evidence type="ECO:0000256" key="1">
    <source>
        <dbReference type="SAM" id="MobiDB-lite"/>
    </source>
</evidence>
<dbReference type="Pfam" id="PF07716">
    <property type="entry name" value="bZIP_2"/>
    <property type="match status" value="1"/>
</dbReference>
<dbReference type="AlphaFoldDB" id="A0A0P7UFB1"/>
<evidence type="ECO:0000313" key="3">
    <source>
        <dbReference type="EMBL" id="KPP66688.1"/>
    </source>
</evidence>
<accession>A0A0P7UFB1</accession>
<dbReference type="STRING" id="113540.ENSSFOP00015050966"/>
<evidence type="ECO:0000259" key="2">
    <source>
        <dbReference type="PROSITE" id="PS50217"/>
    </source>
</evidence>
<name>A0A0P7UFB1_SCLFO</name>
<dbReference type="PANTHER" id="PTHR23351:SF13">
    <property type="entry name" value="BASIC LEUCINE ZIPPER TRANSCRIPTIONAL FACTOR ATF-LIKE 3"/>
    <property type="match status" value="1"/>
</dbReference>
<dbReference type="PANTHER" id="PTHR23351">
    <property type="entry name" value="FOS TRANSCRIPTION FACTOR-RELATED"/>
    <property type="match status" value="1"/>
</dbReference>
<feature type="domain" description="BZIP" evidence="2">
    <location>
        <begin position="30"/>
        <end position="64"/>
    </location>
</feature>
<dbReference type="SMART" id="SM00338">
    <property type="entry name" value="BRLZ"/>
    <property type="match status" value="1"/>
</dbReference>
<dbReference type="PROSITE" id="PS00036">
    <property type="entry name" value="BZIP_BASIC"/>
    <property type="match status" value="1"/>
</dbReference>
<protein>
    <submittedName>
        <fullName evidence="3">Basic leucine zipper transcriptional factor ATF-like 3-like</fullName>
    </submittedName>
</protein>
<dbReference type="PROSITE" id="PS51257">
    <property type="entry name" value="PROKAR_LIPOPROTEIN"/>
    <property type="match status" value="1"/>
</dbReference>
<dbReference type="InterPro" id="IPR004827">
    <property type="entry name" value="bZIP"/>
</dbReference>
<dbReference type="Proteomes" id="UP000034805">
    <property type="component" value="Unassembled WGS sequence"/>
</dbReference>
<comment type="caution">
    <text evidence="3">The sequence shown here is derived from an EMBL/GenBank/DDBJ whole genome shotgun (WGS) entry which is preliminary data.</text>
</comment>
<sequence>MSAGARPTDCLRGNAGGLHALQGCESSEDDERKQKRREKNRVAAQRSRKKQTQRADQLHERSEEGTVVHQGCRSGEMGETQAPSSSFPLQEYECLEQENLLLRKEVQMLTEEQRHLMEVLKAHEPLCPIVHCSANLTSHPRAQVLAGGLLR</sequence>
<reference evidence="3 4" key="1">
    <citation type="submission" date="2015-08" db="EMBL/GenBank/DDBJ databases">
        <title>The genome of the Asian arowana (Scleropages formosus).</title>
        <authorList>
            <person name="Tan M.H."/>
            <person name="Gan H.M."/>
            <person name="Croft L.J."/>
            <person name="Austin C.M."/>
        </authorList>
    </citation>
    <scope>NUCLEOTIDE SEQUENCE [LARGE SCALE GENOMIC DNA]</scope>
    <source>
        <strain evidence="3">Aro1</strain>
    </source>
</reference>
<feature type="compositionally biased region" description="Basic and acidic residues" evidence="1">
    <location>
        <begin position="56"/>
        <end position="66"/>
    </location>
</feature>
<dbReference type="PROSITE" id="PS50217">
    <property type="entry name" value="BZIP"/>
    <property type="match status" value="1"/>
</dbReference>
<dbReference type="Gene3D" id="1.20.5.170">
    <property type="match status" value="1"/>
</dbReference>
<gene>
    <name evidence="3" type="ORF">Z043_114790</name>
</gene>